<sequence length="133" mass="15206">MRVGEEAFTVRKGGGVKDASEEGDERAFSQQHDIVRPAGACNGDSQLPNYKSDGRYLDVSKHLTEAEWQRTGENEHGAKKWIAQQAQRVGGNNYRDHKQLRLFITLNCYTACENSGQRRNGFKELFRNMLEWN</sequence>
<dbReference type="AlphaFoldDB" id="A0AAV4SLT5"/>
<protein>
    <submittedName>
        <fullName evidence="2">Uncharacterized protein</fullName>
    </submittedName>
</protein>
<evidence type="ECO:0000313" key="2">
    <source>
        <dbReference type="EMBL" id="GIY34735.1"/>
    </source>
</evidence>
<dbReference type="EMBL" id="BPLR01009802">
    <property type="protein sequence ID" value="GIY34735.1"/>
    <property type="molecule type" value="Genomic_DNA"/>
</dbReference>
<evidence type="ECO:0000313" key="3">
    <source>
        <dbReference type="Proteomes" id="UP001054945"/>
    </source>
</evidence>
<evidence type="ECO:0000256" key="1">
    <source>
        <dbReference type="SAM" id="MobiDB-lite"/>
    </source>
</evidence>
<accession>A0AAV4SLT5</accession>
<proteinExistence type="predicted"/>
<organism evidence="2 3">
    <name type="scientific">Caerostris extrusa</name>
    <name type="common">Bark spider</name>
    <name type="synonym">Caerostris bankana</name>
    <dbReference type="NCBI Taxonomy" id="172846"/>
    <lineage>
        <taxon>Eukaryota</taxon>
        <taxon>Metazoa</taxon>
        <taxon>Ecdysozoa</taxon>
        <taxon>Arthropoda</taxon>
        <taxon>Chelicerata</taxon>
        <taxon>Arachnida</taxon>
        <taxon>Araneae</taxon>
        <taxon>Araneomorphae</taxon>
        <taxon>Entelegynae</taxon>
        <taxon>Araneoidea</taxon>
        <taxon>Araneidae</taxon>
        <taxon>Caerostris</taxon>
    </lineage>
</organism>
<name>A0AAV4SLT5_CAEEX</name>
<keyword evidence="3" id="KW-1185">Reference proteome</keyword>
<gene>
    <name evidence="2" type="ORF">CEXT_521921</name>
</gene>
<comment type="caution">
    <text evidence="2">The sequence shown here is derived from an EMBL/GenBank/DDBJ whole genome shotgun (WGS) entry which is preliminary data.</text>
</comment>
<feature type="region of interest" description="Disordered" evidence="1">
    <location>
        <begin position="1"/>
        <end position="47"/>
    </location>
</feature>
<dbReference type="Proteomes" id="UP001054945">
    <property type="component" value="Unassembled WGS sequence"/>
</dbReference>
<reference evidence="2 3" key="1">
    <citation type="submission" date="2021-06" db="EMBL/GenBank/DDBJ databases">
        <title>Caerostris extrusa draft genome.</title>
        <authorList>
            <person name="Kono N."/>
            <person name="Arakawa K."/>
        </authorList>
    </citation>
    <scope>NUCLEOTIDE SEQUENCE [LARGE SCALE GENOMIC DNA]</scope>
</reference>